<evidence type="ECO:0000259" key="1">
    <source>
        <dbReference type="Pfam" id="PF01551"/>
    </source>
</evidence>
<accession>A0A0K1QB64</accession>
<dbReference type="Pfam" id="PF01551">
    <property type="entry name" value="Peptidase_M23"/>
    <property type="match status" value="1"/>
</dbReference>
<dbReference type="EMBL" id="CP012333">
    <property type="protein sequence ID" value="AKV02984.1"/>
    <property type="molecule type" value="Genomic_DNA"/>
</dbReference>
<dbReference type="Gene3D" id="2.70.70.10">
    <property type="entry name" value="Glucose Permease (Domain IIA)"/>
    <property type="match status" value="1"/>
</dbReference>
<dbReference type="CDD" id="cd12797">
    <property type="entry name" value="M23_peptidase"/>
    <property type="match status" value="1"/>
</dbReference>
<gene>
    <name evidence="2" type="ORF">AKJ09_09647</name>
</gene>
<protein>
    <recommendedName>
        <fullName evidence="1">M23ase beta-sheet core domain-containing protein</fullName>
    </recommendedName>
</protein>
<dbReference type="SUPFAM" id="SSF51261">
    <property type="entry name" value="Duplicated hybrid motif"/>
    <property type="match status" value="1"/>
</dbReference>
<evidence type="ECO:0000313" key="2">
    <source>
        <dbReference type="EMBL" id="AKV02984.1"/>
    </source>
</evidence>
<dbReference type="RefSeq" id="WP_169928359.1">
    <property type="nucleotide sequence ID" value="NZ_CP012333.1"/>
</dbReference>
<keyword evidence="3" id="KW-1185">Reference proteome</keyword>
<dbReference type="InterPro" id="IPR016047">
    <property type="entry name" value="M23ase_b-sheet_dom"/>
</dbReference>
<feature type="domain" description="M23ase beta-sheet core" evidence="1">
    <location>
        <begin position="107"/>
        <end position="208"/>
    </location>
</feature>
<reference evidence="2 3" key="1">
    <citation type="submission" date="2015-08" db="EMBL/GenBank/DDBJ databases">
        <authorList>
            <person name="Babu N.S."/>
            <person name="Beckwith C.J."/>
            <person name="Beseler K.G."/>
            <person name="Brison A."/>
            <person name="Carone J.V."/>
            <person name="Caskin T.P."/>
            <person name="Diamond M."/>
            <person name="Durham M.E."/>
            <person name="Foxe J.M."/>
            <person name="Go M."/>
            <person name="Henderson B.A."/>
            <person name="Jones I.B."/>
            <person name="McGettigan J.A."/>
            <person name="Micheletti S.J."/>
            <person name="Nasrallah M.E."/>
            <person name="Ortiz D."/>
            <person name="Piller C.R."/>
            <person name="Privatt S.R."/>
            <person name="Schneider S.L."/>
            <person name="Sharp S."/>
            <person name="Smith T.C."/>
            <person name="Stanton J.D."/>
            <person name="Ullery H.E."/>
            <person name="Wilson R.J."/>
            <person name="Serrano M.G."/>
            <person name="Buck G."/>
            <person name="Lee V."/>
            <person name="Wang Y."/>
            <person name="Carvalho R."/>
            <person name="Voegtly L."/>
            <person name="Shi R."/>
            <person name="Duckworth R."/>
            <person name="Johnson A."/>
            <person name="Loviza R."/>
            <person name="Walstead R."/>
            <person name="Shah Z."/>
            <person name="Kiflezghi M."/>
            <person name="Wade K."/>
            <person name="Ball S.L."/>
            <person name="Bradley K.W."/>
            <person name="Asai D.J."/>
            <person name="Bowman C.A."/>
            <person name="Russell D.A."/>
            <person name="Pope W.H."/>
            <person name="Jacobs-Sera D."/>
            <person name="Hendrix R.W."/>
            <person name="Hatfull G.F."/>
        </authorList>
    </citation>
    <scope>NUCLEOTIDE SEQUENCE [LARGE SCALE GENOMIC DNA]</scope>
    <source>
        <strain evidence="2 3">DSM 27648</strain>
    </source>
</reference>
<dbReference type="Proteomes" id="UP000064967">
    <property type="component" value="Chromosome"/>
</dbReference>
<organism evidence="2 3">
    <name type="scientific">Labilithrix luteola</name>
    <dbReference type="NCBI Taxonomy" id="1391654"/>
    <lineage>
        <taxon>Bacteria</taxon>
        <taxon>Pseudomonadati</taxon>
        <taxon>Myxococcota</taxon>
        <taxon>Polyangia</taxon>
        <taxon>Polyangiales</taxon>
        <taxon>Labilitrichaceae</taxon>
        <taxon>Labilithrix</taxon>
    </lineage>
</organism>
<sequence length="240" mass="25574">MKGAFALVEGECPPGTVPDDGACVHLGGGVEDGIFAPAQSNTHHERSGTIRTYEQIPKLPDRPGDYDAYRYPIPPGMAGGHYVVSGYDLDRPDPQQRRGRTLKHVGHGGVDLPQAKGTPVKLVSLEHQEGDAEVLYTGPLFGTTVITRHTLREGGRLRDYVVLFGHLDSIAPGIAPGVALKEGDLVGGVGDSGSPELVHLHLEIRRVRDGVELARVPAGGQLLAETISIVCDPRNVLPLK</sequence>
<dbReference type="InterPro" id="IPR011055">
    <property type="entry name" value="Dup_hybrid_motif"/>
</dbReference>
<name>A0A0K1QB64_9BACT</name>
<dbReference type="AlphaFoldDB" id="A0A0K1QB64"/>
<proteinExistence type="predicted"/>
<dbReference type="KEGG" id="llu:AKJ09_09647"/>
<dbReference type="STRING" id="1391654.AKJ09_09647"/>
<evidence type="ECO:0000313" key="3">
    <source>
        <dbReference type="Proteomes" id="UP000064967"/>
    </source>
</evidence>